<dbReference type="InterPro" id="IPR012340">
    <property type="entry name" value="NA-bd_OB-fold"/>
</dbReference>
<comment type="subunit">
    <text evidence="3 15">Tetramer of two alpha and two beta subunits.</text>
</comment>
<keyword evidence="11 16" id="KW-0694">RNA-binding</keyword>
<dbReference type="InterPro" id="IPR009061">
    <property type="entry name" value="DNA-bd_dom_put_sf"/>
</dbReference>
<dbReference type="InterPro" id="IPR020825">
    <property type="entry name" value="Phe-tRNA_synthase-like_B3/B4"/>
</dbReference>
<protein>
    <recommendedName>
        <fullName evidence="15">Phenylalanine--tRNA ligase beta subunit</fullName>
        <ecNumber evidence="15">6.1.1.20</ecNumber>
    </recommendedName>
    <alternativeName>
        <fullName evidence="15">Phenylalanyl-tRNA synthetase beta subunit</fullName>
        <shortName evidence="15">PheRS</shortName>
    </alternativeName>
</protein>
<comment type="caution">
    <text evidence="20">The sequence shown here is derived from an EMBL/GenBank/DDBJ whole genome shotgun (WGS) entry which is preliminary data.</text>
</comment>
<dbReference type="PANTHER" id="PTHR10947">
    <property type="entry name" value="PHENYLALANYL-TRNA SYNTHETASE BETA CHAIN AND LEUCINE-RICH REPEAT-CONTAINING PROTEIN 47"/>
    <property type="match status" value="1"/>
</dbReference>
<accession>A0A347ZNG9</accession>
<keyword evidence="10 15" id="KW-0460">Magnesium</keyword>
<dbReference type="InterPro" id="IPR045864">
    <property type="entry name" value="aa-tRNA-synth_II/BPL/LPL"/>
</dbReference>
<keyword evidence="4 15" id="KW-0963">Cytoplasm</keyword>
<dbReference type="EC" id="6.1.1.20" evidence="15"/>
<keyword evidence="9 15" id="KW-0067">ATP-binding</keyword>
<dbReference type="SUPFAM" id="SSF56037">
    <property type="entry name" value="PheT/TilS domain"/>
    <property type="match status" value="1"/>
</dbReference>
<sequence>MELVLSWLKEYVDVDLPLPELAHRLTMLGLEVEDVHVIGKPLPTGENKGFTFHGLEWDKDHFVVAQVDEVMPHPNADRLVLCRLIDGQGEHTVLTGAPNLQEYKGKGPLDKPIKVAYAKEGSRLYDGHKPGFELTTLKRATIRGVESTSMICSEKELGISEDHEGVMILDDDAPTGVPLVDYLGDAVFSISIPANMVRCSSMIGLAREVAAYLDQPLRMPDLTLPKGEGKANDAVKIEIRNPELNPRFVAGLIRNVEARPSPYMVQLRLKLSGMRPINSVVDATNYVMLEAGQPLHAFDYDVLVKRADGKTPTIITRTAEQGEILTTLDGVEHKLEDYTVLVADTAGSLSIGGIMGGEESEIRPNTTNILLEGASWNFINLRKSLKYLRINSEAGYRLSRGVHPTLAEIGVRLCLRRMLEWSGGQLAEGLVDNYPLHYEDPTVAITTADIKRLIGIDLTAEEIAGLLRRLMFVCEVKGDTVTATAPAHRMDIGTGVNGRADLAEEVARLYGYERIPSVRLDSELPPLRSNPKEERNQLFQDTLVSMGLQEVISYRFTNPDQENRIYPPESKPQGVAYVELQNPIAVDRNVLRRSLLASVLDNLERNARQRERLALFEIGPVFLPVKDQLLPDEPMRVAIAMCGLRYPSAWDRKDKGTFDFFDLKGVVESLLKALHVTDIQFEADSNPSFHPGKCAVLRVNGEKIGWLGELHPQVTANYDFGDHTRVQAADLDMDKLFSLSPKYFETNPITAFPPVIEDLAMIAPESISSAEIVRVIRATGGFLLKQVELFDIFRGEQIGAGNKSLAYRLTYQAPNRTLNDKEVGKQRDRIIAALEKELDVKVRKAE</sequence>
<dbReference type="InterPro" id="IPR033714">
    <property type="entry name" value="tRNA_bind_bactPheRS"/>
</dbReference>
<evidence type="ECO:0000256" key="1">
    <source>
        <dbReference type="ARBA" id="ARBA00004496"/>
    </source>
</evidence>
<evidence type="ECO:0000256" key="14">
    <source>
        <dbReference type="ARBA" id="ARBA00049255"/>
    </source>
</evidence>
<dbReference type="PROSITE" id="PS51483">
    <property type="entry name" value="B5"/>
    <property type="match status" value="1"/>
</dbReference>
<evidence type="ECO:0000256" key="15">
    <source>
        <dbReference type="HAMAP-Rule" id="MF_00283"/>
    </source>
</evidence>
<dbReference type="CDD" id="cd02796">
    <property type="entry name" value="tRNA_bind_bactPheRS"/>
    <property type="match status" value="1"/>
</dbReference>
<evidence type="ECO:0000256" key="6">
    <source>
        <dbReference type="ARBA" id="ARBA00022598"/>
    </source>
</evidence>
<evidence type="ECO:0000313" key="21">
    <source>
        <dbReference type="Proteomes" id="UP000256388"/>
    </source>
</evidence>
<dbReference type="EMBL" id="QUMS01000002">
    <property type="protein sequence ID" value="REG08452.1"/>
    <property type="molecule type" value="Genomic_DNA"/>
</dbReference>
<dbReference type="InterPro" id="IPR036690">
    <property type="entry name" value="Fdx_antiC-bd_sf"/>
</dbReference>
<evidence type="ECO:0000256" key="9">
    <source>
        <dbReference type="ARBA" id="ARBA00022840"/>
    </source>
</evidence>
<dbReference type="InterPro" id="IPR005121">
    <property type="entry name" value="Fdx_antiC-bd"/>
</dbReference>
<feature type="binding site" evidence="15">
    <location>
        <position position="501"/>
    </location>
    <ligand>
        <name>Mg(2+)</name>
        <dbReference type="ChEBI" id="CHEBI:18420"/>
        <note>shared with alpha subunit</note>
    </ligand>
</feature>
<dbReference type="OrthoDB" id="9805455at2"/>
<dbReference type="SMART" id="SM00896">
    <property type="entry name" value="FDX-ACB"/>
    <property type="match status" value="1"/>
</dbReference>
<dbReference type="SUPFAM" id="SSF46955">
    <property type="entry name" value="Putative DNA-binding domain"/>
    <property type="match status" value="1"/>
</dbReference>
<evidence type="ECO:0000256" key="7">
    <source>
        <dbReference type="ARBA" id="ARBA00022723"/>
    </source>
</evidence>
<keyword evidence="13 15" id="KW-0030">Aminoacyl-tRNA synthetase</keyword>
<keyword evidence="5 16" id="KW-0820">tRNA-binding</keyword>
<keyword evidence="12 15" id="KW-0648">Protein biosynthesis</keyword>
<dbReference type="SMART" id="SM00873">
    <property type="entry name" value="B3_4"/>
    <property type="match status" value="1"/>
</dbReference>
<evidence type="ECO:0000256" key="13">
    <source>
        <dbReference type="ARBA" id="ARBA00023146"/>
    </source>
</evidence>
<dbReference type="Pfam" id="PF03484">
    <property type="entry name" value="B5"/>
    <property type="match status" value="1"/>
</dbReference>
<dbReference type="SUPFAM" id="SSF50249">
    <property type="entry name" value="Nucleic acid-binding proteins"/>
    <property type="match status" value="1"/>
</dbReference>
<dbReference type="FunFam" id="3.30.70.380:FF:000001">
    <property type="entry name" value="Phenylalanine--tRNA ligase beta subunit"/>
    <property type="match status" value="1"/>
</dbReference>
<name>A0A347ZNG9_9CHLR</name>
<dbReference type="InterPro" id="IPR005146">
    <property type="entry name" value="B3/B4_tRNA-bd"/>
</dbReference>
<reference evidence="20 21" key="1">
    <citation type="submission" date="2018-08" db="EMBL/GenBank/DDBJ databases">
        <title>Genomic Encyclopedia of Type Strains, Phase IV (KMG-IV): sequencing the most valuable type-strain genomes for metagenomic binning, comparative biology and taxonomic classification.</title>
        <authorList>
            <person name="Goeker M."/>
        </authorList>
    </citation>
    <scope>NUCLEOTIDE SEQUENCE [LARGE SCALE GENOMIC DNA]</scope>
    <source>
        <strain evidence="20 21">DSM 23923</strain>
    </source>
</reference>
<evidence type="ECO:0000313" key="20">
    <source>
        <dbReference type="EMBL" id="REG08452.1"/>
    </source>
</evidence>
<feature type="domain" description="FDX-ACB" evidence="18">
    <location>
        <begin position="750"/>
        <end position="843"/>
    </location>
</feature>
<dbReference type="GO" id="GO:0000049">
    <property type="term" value="F:tRNA binding"/>
    <property type="evidence" value="ECO:0007669"/>
    <property type="project" value="UniProtKB-UniRule"/>
</dbReference>
<evidence type="ECO:0000256" key="11">
    <source>
        <dbReference type="ARBA" id="ARBA00022884"/>
    </source>
</evidence>
<dbReference type="Pfam" id="PF17759">
    <property type="entry name" value="tRNA_synthFbeta"/>
    <property type="match status" value="1"/>
</dbReference>
<dbReference type="CDD" id="cd00769">
    <property type="entry name" value="PheRS_beta_core"/>
    <property type="match status" value="1"/>
</dbReference>
<evidence type="ECO:0000256" key="8">
    <source>
        <dbReference type="ARBA" id="ARBA00022741"/>
    </source>
</evidence>
<keyword evidence="21" id="KW-1185">Reference proteome</keyword>
<evidence type="ECO:0000259" key="17">
    <source>
        <dbReference type="PROSITE" id="PS50886"/>
    </source>
</evidence>
<dbReference type="GO" id="GO:0005524">
    <property type="term" value="F:ATP binding"/>
    <property type="evidence" value="ECO:0007669"/>
    <property type="project" value="UniProtKB-UniRule"/>
</dbReference>
<dbReference type="InterPro" id="IPR005147">
    <property type="entry name" value="tRNA_synthase_B5-dom"/>
</dbReference>
<dbReference type="InterPro" id="IPR002547">
    <property type="entry name" value="tRNA-bd_dom"/>
</dbReference>
<dbReference type="PROSITE" id="PS51447">
    <property type="entry name" value="FDX_ACB"/>
    <property type="match status" value="1"/>
</dbReference>
<dbReference type="Gene3D" id="3.30.56.10">
    <property type="match status" value="2"/>
</dbReference>
<dbReference type="RefSeq" id="WP_116225107.1">
    <property type="nucleotide sequence ID" value="NZ_AP018437.1"/>
</dbReference>
<feature type="binding site" evidence="15">
    <location>
        <position position="505"/>
    </location>
    <ligand>
        <name>Mg(2+)</name>
        <dbReference type="ChEBI" id="CHEBI:18420"/>
        <note>shared with alpha subunit</note>
    </ligand>
</feature>
<dbReference type="PANTHER" id="PTHR10947:SF0">
    <property type="entry name" value="PHENYLALANINE--TRNA LIGASE BETA SUBUNIT"/>
    <property type="match status" value="1"/>
</dbReference>
<proteinExistence type="inferred from homology"/>
<dbReference type="AlphaFoldDB" id="A0A347ZNG9"/>
<dbReference type="GO" id="GO:0000287">
    <property type="term" value="F:magnesium ion binding"/>
    <property type="evidence" value="ECO:0007669"/>
    <property type="project" value="UniProtKB-UniRule"/>
</dbReference>
<dbReference type="Pfam" id="PF03483">
    <property type="entry name" value="B3_4"/>
    <property type="match status" value="1"/>
</dbReference>
<feature type="binding site" evidence="15">
    <location>
        <position position="504"/>
    </location>
    <ligand>
        <name>Mg(2+)</name>
        <dbReference type="ChEBI" id="CHEBI:18420"/>
        <note>shared with alpha subunit</note>
    </ligand>
</feature>
<keyword evidence="7 15" id="KW-0479">Metal-binding</keyword>
<evidence type="ECO:0000256" key="12">
    <source>
        <dbReference type="ARBA" id="ARBA00022917"/>
    </source>
</evidence>
<evidence type="ECO:0000259" key="19">
    <source>
        <dbReference type="PROSITE" id="PS51483"/>
    </source>
</evidence>
<evidence type="ECO:0000256" key="16">
    <source>
        <dbReference type="PROSITE-ProRule" id="PRU00209"/>
    </source>
</evidence>
<dbReference type="SUPFAM" id="SSF55681">
    <property type="entry name" value="Class II aaRS and biotin synthetases"/>
    <property type="match status" value="1"/>
</dbReference>
<dbReference type="Gene3D" id="3.50.40.10">
    <property type="entry name" value="Phenylalanyl-trna Synthetase, Chain B, domain 3"/>
    <property type="match status" value="1"/>
</dbReference>
<dbReference type="Pfam" id="PF03147">
    <property type="entry name" value="FDX-ACB"/>
    <property type="match status" value="1"/>
</dbReference>
<gene>
    <name evidence="15" type="primary">pheT</name>
    <name evidence="20" type="ORF">DFR64_1819</name>
</gene>
<feature type="domain" description="B5" evidence="19">
    <location>
        <begin position="438"/>
        <end position="517"/>
    </location>
</feature>
<organism evidence="20 21">
    <name type="scientific">Pelolinea submarina</name>
    <dbReference type="NCBI Taxonomy" id="913107"/>
    <lineage>
        <taxon>Bacteria</taxon>
        <taxon>Bacillati</taxon>
        <taxon>Chloroflexota</taxon>
        <taxon>Anaerolineae</taxon>
        <taxon>Anaerolineales</taxon>
        <taxon>Anaerolineaceae</taxon>
        <taxon>Pelolinea</taxon>
    </lineage>
</organism>
<comment type="subcellular location">
    <subcellularLocation>
        <location evidence="1 15">Cytoplasm</location>
    </subcellularLocation>
</comment>
<dbReference type="InterPro" id="IPR004532">
    <property type="entry name" value="Phe-tRNA-ligase_IIc_bsu_bact"/>
</dbReference>
<evidence type="ECO:0000256" key="5">
    <source>
        <dbReference type="ARBA" id="ARBA00022555"/>
    </source>
</evidence>
<keyword evidence="8 15" id="KW-0547">Nucleotide-binding</keyword>
<evidence type="ECO:0000256" key="10">
    <source>
        <dbReference type="ARBA" id="ARBA00022842"/>
    </source>
</evidence>
<dbReference type="InterPro" id="IPR041616">
    <property type="entry name" value="PheRS_beta_core"/>
</dbReference>
<comment type="cofactor">
    <cofactor evidence="15">
        <name>Mg(2+)</name>
        <dbReference type="ChEBI" id="CHEBI:18420"/>
    </cofactor>
    <text evidence="15">Binds 2 magnesium ions per tetramer.</text>
</comment>
<dbReference type="PROSITE" id="PS50886">
    <property type="entry name" value="TRBD"/>
    <property type="match status" value="1"/>
</dbReference>
<dbReference type="SMART" id="SM00874">
    <property type="entry name" value="B5"/>
    <property type="match status" value="1"/>
</dbReference>
<dbReference type="Pfam" id="PF01588">
    <property type="entry name" value="tRNA_bind"/>
    <property type="match status" value="1"/>
</dbReference>
<evidence type="ECO:0000256" key="3">
    <source>
        <dbReference type="ARBA" id="ARBA00011209"/>
    </source>
</evidence>
<dbReference type="Gene3D" id="2.40.50.140">
    <property type="entry name" value="Nucleic acid-binding proteins"/>
    <property type="match status" value="1"/>
</dbReference>
<feature type="binding site" evidence="15">
    <location>
        <position position="491"/>
    </location>
    <ligand>
        <name>Mg(2+)</name>
        <dbReference type="ChEBI" id="CHEBI:18420"/>
        <note>shared with alpha subunit</note>
    </ligand>
</feature>
<dbReference type="GO" id="GO:0006432">
    <property type="term" value="P:phenylalanyl-tRNA aminoacylation"/>
    <property type="evidence" value="ECO:0007669"/>
    <property type="project" value="UniProtKB-UniRule"/>
</dbReference>
<dbReference type="SUPFAM" id="SSF54991">
    <property type="entry name" value="Anticodon-binding domain of PheRS"/>
    <property type="match status" value="1"/>
</dbReference>
<dbReference type="GO" id="GO:0004826">
    <property type="term" value="F:phenylalanine-tRNA ligase activity"/>
    <property type="evidence" value="ECO:0007669"/>
    <property type="project" value="UniProtKB-UniRule"/>
</dbReference>
<dbReference type="NCBIfam" id="TIGR00472">
    <property type="entry name" value="pheT_bact"/>
    <property type="match status" value="1"/>
</dbReference>
<dbReference type="GO" id="GO:0009328">
    <property type="term" value="C:phenylalanine-tRNA ligase complex"/>
    <property type="evidence" value="ECO:0007669"/>
    <property type="project" value="TreeGrafter"/>
</dbReference>
<keyword evidence="6 15" id="KW-0436">Ligase</keyword>
<dbReference type="Gene3D" id="3.30.930.10">
    <property type="entry name" value="Bira Bifunctional Protein, Domain 2"/>
    <property type="match status" value="1"/>
</dbReference>
<feature type="domain" description="TRNA-binding" evidence="17">
    <location>
        <begin position="56"/>
        <end position="180"/>
    </location>
</feature>
<comment type="catalytic activity">
    <reaction evidence="14 15">
        <text>tRNA(Phe) + L-phenylalanine + ATP = L-phenylalanyl-tRNA(Phe) + AMP + diphosphate + H(+)</text>
        <dbReference type="Rhea" id="RHEA:19413"/>
        <dbReference type="Rhea" id="RHEA-COMP:9668"/>
        <dbReference type="Rhea" id="RHEA-COMP:9699"/>
        <dbReference type="ChEBI" id="CHEBI:15378"/>
        <dbReference type="ChEBI" id="CHEBI:30616"/>
        <dbReference type="ChEBI" id="CHEBI:33019"/>
        <dbReference type="ChEBI" id="CHEBI:58095"/>
        <dbReference type="ChEBI" id="CHEBI:78442"/>
        <dbReference type="ChEBI" id="CHEBI:78531"/>
        <dbReference type="ChEBI" id="CHEBI:456215"/>
        <dbReference type="EC" id="6.1.1.20"/>
    </reaction>
</comment>
<dbReference type="HAMAP" id="MF_00283">
    <property type="entry name" value="Phe_tRNA_synth_beta1"/>
    <property type="match status" value="1"/>
</dbReference>
<evidence type="ECO:0000256" key="4">
    <source>
        <dbReference type="ARBA" id="ARBA00022490"/>
    </source>
</evidence>
<dbReference type="InterPro" id="IPR045060">
    <property type="entry name" value="Phe-tRNA-ligase_IIc_bsu"/>
</dbReference>
<dbReference type="Gene3D" id="3.30.70.380">
    <property type="entry name" value="Ferrodoxin-fold anticodon-binding domain"/>
    <property type="match status" value="1"/>
</dbReference>
<dbReference type="Proteomes" id="UP000256388">
    <property type="component" value="Unassembled WGS sequence"/>
</dbReference>
<evidence type="ECO:0000259" key="18">
    <source>
        <dbReference type="PROSITE" id="PS51447"/>
    </source>
</evidence>
<comment type="similarity">
    <text evidence="2 15">Belongs to the phenylalanyl-tRNA synthetase beta subunit family. Type 1 subfamily.</text>
</comment>
<evidence type="ECO:0000256" key="2">
    <source>
        <dbReference type="ARBA" id="ARBA00008653"/>
    </source>
</evidence>